<name>A0A914QCF3_9BILA</name>
<dbReference type="InterPro" id="IPR001245">
    <property type="entry name" value="Ser-Thr/Tyr_kinase_cat_dom"/>
</dbReference>
<evidence type="ECO:0000256" key="1">
    <source>
        <dbReference type="ARBA" id="ARBA00022741"/>
    </source>
</evidence>
<sequence length="67" mass="7646">MEYCPGDSLENYLLADRGDTVIERVLYYYEAARGMIYLHILGCIHSDFASTNYLISAEGIIKIADFF</sequence>
<dbReference type="AlphaFoldDB" id="A0A914QCF3"/>
<accession>A0A914QCF3</accession>
<keyword evidence="2" id="KW-0067">ATP-binding</keyword>
<dbReference type="InterPro" id="IPR000719">
    <property type="entry name" value="Prot_kinase_dom"/>
</dbReference>
<evidence type="ECO:0000313" key="5">
    <source>
        <dbReference type="WBParaSite" id="PDA_v2.g29291.t1"/>
    </source>
</evidence>
<keyword evidence="1" id="KW-0547">Nucleotide-binding</keyword>
<dbReference type="WBParaSite" id="PDA_v2.g29291.t1">
    <property type="protein sequence ID" value="PDA_v2.g29291.t1"/>
    <property type="gene ID" value="PDA_v2.g29291"/>
</dbReference>
<keyword evidence="4" id="KW-1185">Reference proteome</keyword>
<dbReference type="InterPro" id="IPR008266">
    <property type="entry name" value="Tyr_kinase_AS"/>
</dbReference>
<reference evidence="5" key="1">
    <citation type="submission" date="2022-11" db="UniProtKB">
        <authorList>
            <consortium name="WormBaseParasite"/>
        </authorList>
    </citation>
    <scope>IDENTIFICATION</scope>
</reference>
<dbReference type="PANTHER" id="PTHR24418">
    <property type="entry name" value="TYROSINE-PROTEIN KINASE"/>
    <property type="match status" value="1"/>
</dbReference>
<evidence type="ECO:0000256" key="2">
    <source>
        <dbReference type="ARBA" id="ARBA00022840"/>
    </source>
</evidence>
<feature type="domain" description="Protein kinase" evidence="3">
    <location>
        <begin position="1"/>
        <end position="67"/>
    </location>
</feature>
<evidence type="ECO:0000259" key="3">
    <source>
        <dbReference type="PROSITE" id="PS50011"/>
    </source>
</evidence>
<dbReference type="GO" id="GO:0005524">
    <property type="term" value="F:ATP binding"/>
    <property type="evidence" value="ECO:0007669"/>
    <property type="project" value="UniProtKB-KW"/>
</dbReference>
<dbReference type="PROSITE" id="PS50011">
    <property type="entry name" value="PROTEIN_KINASE_DOM"/>
    <property type="match status" value="1"/>
</dbReference>
<protein>
    <submittedName>
        <fullName evidence="5">Protein kinase domain-containing protein</fullName>
    </submittedName>
</protein>
<evidence type="ECO:0000313" key="4">
    <source>
        <dbReference type="Proteomes" id="UP000887578"/>
    </source>
</evidence>
<dbReference type="InterPro" id="IPR011009">
    <property type="entry name" value="Kinase-like_dom_sf"/>
</dbReference>
<organism evidence="4 5">
    <name type="scientific">Panagrolaimus davidi</name>
    <dbReference type="NCBI Taxonomy" id="227884"/>
    <lineage>
        <taxon>Eukaryota</taxon>
        <taxon>Metazoa</taxon>
        <taxon>Ecdysozoa</taxon>
        <taxon>Nematoda</taxon>
        <taxon>Chromadorea</taxon>
        <taxon>Rhabditida</taxon>
        <taxon>Tylenchina</taxon>
        <taxon>Panagrolaimomorpha</taxon>
        <taxon>Panagrolaimoidea</taxon>
        <taxon>Panagrolaimidae</taxon>
        <taxon>Panagrolaimus</taxon>
    </lineage>
</organism>
<dbReference type="SUPFAM" id="SSF56112">
    <property type="entry name" value="Protein kinase-like (PK-like)"/>
    <property type="match status" value="1"/>
</dbReference>
<dbReference type="Proteomes" id="UP000887578">
    <property type="component" value="Unplaced"/>
</dbReference>
<dbReference type="Pfam" id="PF07714">
    <property type="entry name" value="PK_Tyr_Ser-Thr"/>
    <property type="match status" value="1"/>
</dbReference>
<dbReference type="PROSITE" id="PS00109">
    <property type="entry name" value="PROTEIN_KINASE_TYR"/>
    <property type="match status" value="1"/>
</dbReference>
<proteinExistence type="predicted"/>
<dbReference type="Gene3D" id="1.10.510.10">
    <property type="entry name" value="Transferase(Phosphotransferase) domain 1"/>
    <property type="match status" value="1"/>
</dbReference>
<dbReference type="GO" id="GO:0004672">
    <property type="term" value="F:protein kinase activity"/>
    <property type="evidence" value="ECO:0007669"/>
    <property type="project" value="InterPro"/>
</dbReference>
<dbReference type="InterPro" id="IPR050198">
    <property type="entry name" value="Non-receptor_tyrosine_kinases"/>
</dbReference>